<keyword evidence="4" id="KW-1185">Reference proteome</keyword>
<protein>
    <recommendedName>
        <fullName evidence="5">Osteocrin</fullName>
    </recommendedName>
</protein>
<sequence>MQLCGRLLVSCLIFITVLHVSAGGFRQQQHLDWPTSRRLGGLRPRHGGVKEGEELTAKLLRFDELVRMENDVMEPKRKRSFPGNSAPLDRLSISSMETKQGATKQRKVSELPRQRVNPPPIDRIGMSRLPNGRG</sequence>
<dbReference type="InterPro" id="IPR021088">
    <property type="entry name" value="Osteocrin"/>
</dbReference>
<dbReference type="EMBL" id="JAUZQC010000007">
    <property type="protein sequence ID" value="KAK5868153.1"/>
    <property type="molecule type" value="Genomic_DNA"/>
</dbReference>
<reference evidence="3 4" key="2">
    <citation type="journal article" date="2023" name="Mol. Biol. Evol.">
        <title>Genomics of Secondarily Temperate Adaptation in the Only Non-Antarctic Icefish.</title>
        <authorList>
            <person name="Rivera-Colon A.G."/>
            <person name="Rayamajhi N."/>
            <person name="Minhas B.F."/>
            <person name="Madrigal G."/>
            <person name="Bilyk K.T."/>
            <person name="Yoon V."/>
            <person name="Hune M."/>
            <person name="Gregory S."/>
            <person name="Cheng C.H.C."/>
            <person name="Catchen J.M."/>
        </authorList>
    </citation>
    <scope>NUCLEOTIDE SEQUENCE [LARGE SCALE GENOMIC DNA]</scope>
    <source>
        <strain evidence="3">JMC-PN-2008</strain>
    </source>
</reference>
<feature type="compositionally biased region" description="Polar residues" evidence="1">
    <location>
        <begin position="92"/>
        <end position="103"/>
    </location>
</feature>
<feature type="signal peptide" evidence="2">
    <location>
        <begin position="1"/>
        <end position="22"/>
    </location>
</feature>
<dbReference type="PANTHER" id="PTHR35353:SF1">
    <property type="entry name" value="OSTEOCRIN"/>
    <property type="match status" value="1"/>
</dbReference>
<evidence type="ECO:0000256" key="1">
    <source>
        <dbReference type="SAM" id="MobiDB-lite"/>
    </source>
</evidence>
<dbReference type="GO" id="GO:0005615">
    <property type="term" value="C:extracellular space"/>
    <property type="evidence" value="ECO:0007669"/>
    <property type="project" value="TreeGrafter"/>
</dbReference>
<organism evidence="3 4">
    <name type="scientific">Eleginops maclovinus</name>
    <name type="common">Patagonian blennie</name>
    <name type="synonym">Eleginus maclovinus</name>
    <dbReference type="NCBI Taxonomy" id="56733"/>
    <lineage>
        <taxon>Eukaryota</taxon>
        <taxon>Metazoa</taxon>
        <taxon>Chordata</taxon>
        <taxon>Craniata</taxon>
        <taxon>Vertebrata</taxon>
        <taxon>Euteleostomi</taxon>
        <taxon>Actinopterygii</taxon>
        <taxon>Neopterygii</taxon>
        <taxon>Teleostei</taxon>
        <taxon>Neoteleostei</taxon>
        <taxon>Acanthomorphata</taxon>
        <taxon>Eupercaria</taxon>
        <taxon>Perciformes</taxon>
        <taxon>Notothenioidei</taxon>
        <taxon>Eleginopidae</taxon>
        <taxon>Eleginops</taxon>
    </lineage>
</organism>
<dbReference type="PANTHER" id="PTHR35353">
    <property type="entry name" value="OSTEOCRIN"/>
    <property type="match status" value="1"/>
</dbReference>
<feature type="region of interest" description="Disordered" evidence="1">
    <location>
        <begin position="72"/>
        <end position="134"/>
    </location>
</feature>
<dbReference type="Proteomes" id="UP001346869">
    <property type="component" value="Unassembled WGS sequence"/>
</dbReference>
<evidence type="ECO:0000256" key="2">
    <source>
        <dbReference type="SAM" id="SignalP"/>
    </source>
</evidence>
<name>A0AAN8AQ45_ELEMC</name>
<dbReference type="GO" id="GO:0009755">
    <property type="term" value="P:hormone-mediated signaling pathway"/>
    <property type="evidence" value="ECO:0007669"/>
    <property type="project" value="TreeGrafter"/>
</dbReference>
<accession>A0AAN8AQ45</accession>
<comment type="caution">
    <text evidence="3">The sequence shown here is derived from an EMBL/GenBank/DDBJ whole genome shotgun (WGS) entry which is preliminary data.</text>
</comment>
<feature type="chain" id="PRO_5042988306" description="Osteocrin" evidence="2">
    <location>
        <begin position="23"/>
        <end position="134"/>
    </location>
</feature>
<evidence type="ECO:0008006" key="5">
    <source>
        <dbReference type="Google" id="ProtNLM"/>
    </source>
</evidence>
<gene>
    <name evidence="3" type="ORF">PBY51_009192</name>
</gene>
<dbReference type="Pfam" id="PF11037">
    <property type="entry name" value="Musclin"/>
    <property type="match status" value="1"/>
</dbReference>
<reference evidence="3 4" key="1">
    <citation type="journal article" date="2023" name="Genes (Basel)">
        <title>Chromosome-Level Genome Assembly and Circadian Gene Repertoire of the Patagonia Blennie Eleginops maclovinus-The Closest Ancestral Proxy of Antarctic Cryonotothenioids.</title>
        <authorList>
            <person name="Cheng C.C."/>
            <person name="Rivera-Colon A.G."/>
            <person name="Minhas B.F."/>
            <person name="Wilson L."/>
            <person name="Rayamajhi N."/>
            <person name="Vargas-Chacoff L."/>
            <person name="Catchen J.M."/>
        </authorList>
    </citation>
    <scope>NUCLEOTIDE SEQUENCE [LARGE SCALE GENOMIC DNA]</scope>
    <source>
        <strain evidence="3">JMC-PN-2008</strain>
    </source>
</reference>
<proteinExistence type="predicted"/>
<evidence type="ECO:0000313" key="4">
    <source>
        <dbReference type="Proteomes" id="UP001346869"/>
    </source>
</evidence>
<keyword evidence="2" id="KW-0732">Signal</keyword>
<evidence type="ECO:0000313" key="3">
    <source>
        <dbReference type="EMBL" id="KAK5868153.1"/>
    </source>
</evidence>
<dbReference type="GO" id="GO:0005102">
    <property type="term" value="F:signaling receptor binding"/>
    <property type="evidence" value="ECO:0007669"/>
    <property type="project" value="TreeGrafter"/>
</dbReference>
<dbReference type="AlphaFoldDB" id="A0AAN8AQ45"/>